<feature type="domain" description="4Fe-4S ferredoxin-type" evidence="6">
    <location>
        <begin position="119"/>
        <end position="148"/>
    </location>
</feature>
<gene>
    <name evidence="7" type="ORF">JH146_0222</name>
</gene>
<evidence type="ECO:0000256" key="4">
    <source>
        <dbReference type="ARBA" id="ARBA00023014"/>
    </source>
</evidence>
<dbReference type="InterPro" id="IPR050572">
    <property type="entry name" value="Fe-S_Ferredoxin"/>
</dbReference>
<dbReference type="GO" id="GO:0051539">
    <property type="term" value="F:4 iron, 4 sulfur cluster binding"/>
    <property type="evidence" value="ECO:0007669"/>
    <property type="project" value="UniProtKB-KW"/>
</dbReference>
<dbReference type="PROSITE" id="PS51379">
    <property type="entry name" value="4FE4S_FER_2"/>
    <property type="match status" value="8"/>
</dbReference>
<keyword evidence="5" id="KW-0175">Coiled coil</keyword>
<dbReference type="AlphaFoldDB" id="A0A076LF84"/>
<proteinExistence type="predicted"/>
<dbReference type="InterPro" id="IPR017896">
    <property type="entry name" value="4Fe4S_Fe-S-bd"/>
</dbReference>
<reference evidence="7 8" key="1">
    <citation type="journal article" date="2015" name="Int. J. Syst. Evol. Microbiol.">
        <title>M ethanocaldococcus bathoardescens sp. nov., a hyperthermophilic methanogen isolated from a volcanically active deep-sea hydrothermal vent.</title>
        <authorList>
            <person name="Stewart L.C."/>
            <person name="Jung J.H."/>
            <person name="Kim Y.T."/>
            <person name="Kwon S.W."/>
            <person name="Park C.S."/>
            <person name="Holden J.F."/>
        </authorList>
    </citation>
    <scope>NUCLEOTIDE SEQUENCE [LARGE SCALE GENOMIC DNA]</scope>
    <source>
        <strain evidence="7 8">JH146</strain>
    </source>
</reference>
<evidence type="ECO:0000259" key="6">
    <source>
        <dbReference type="PROSITE" id="PS51379"/>
    </source>
</evidence>
<feature type="domain" description="4Fe-4S ferredoxin-type" evidence="6">
    <location>
        <begin position="301"/>
        <end position="330"/>
    </location>
</feature>
<dbReference type="Pfam" id="PF12838">
    <property type="entry name" value="Fer4_7"/>
    <property type="match status" value="2"/>
</dbReference>
<feature type="domain" description="4Fe-4S ferredoxin-type" evidence="6">
    <location>
        <begin position="149"/>
        <end position="178"/>
    </location>
</feature>
<keyword evidence="3" id="KW-0408">Iron</keyword>
<protein>
    <submittedName>
        <fullName evidence="7">Polyferredoxin</fullName>
    </submittedName>
</protein>
<dbReference type="EMBL" id="CP009149">
    <property type="protein sequence ID" value="AIJ05073.1"/>
    <property type="molecule type" value="Genomic_DNA"/>
</dbReference>
<keyword evidence="2" id="KW-0479">Metal-binding</keyword>
<organism evidence="7 8">
    <name type="scientific">Methanocaldococcus bathoardescens</name>
    <dbReference type="NCBI Taxonomy" id="1301915"/>
    <lineage>
        <taxon>Archaea</taxon>
        <taxon>Methanobacteriati</taxon>
        <taxon>Methanobacteriota</taxon>
        <taxon>Methanomada group</taxon>
        <taxon>Methanococci</taxon>
        <taxon>Methanococcales</taxon>
        <taxon>Methanocaldococcaceae</taxon>
        <taxon>Methanocaldococcus</taxon>
    </lineage>
</organism>
<evidence type="ECO:0000256" key="2">
    <source>
        <dbReference type="ARBA" id="ARBA00022723"/>
    </source>
</evidence>
<evidence type="ECO:0000313" key="7">
    <source>
        <dbReference type="EMBL" id="AIJ05073.1"/>
    </source>
</evidence>
<feature type="domain" description="4Fe-4S ferredoxin-type" evidence="6">
    <location>
        <begin position="75"/>
        <end position="104"/>
    </location>
</feature>
<keyword evidence="1" id="KW-0004">4Fe-4S</keyword>
<name>A0A076LF84_9EURY</name>
<dbReference type="GO" id="GO:0016491">
    <property type="term" value="F:oxidoreductase activity"/>
    <property type="evidence" value="ECO:0007669"/>
    <property type="project" value="UniProtKB-ARBA"/>
</dbReference>
<dbReference type="OrthoDB" id="23478at2157"/>
<feature type="domain" description="4Fe-4S ferredoxin-type" evidence="6">
    <location>
        <begin position="39"/>
        <end position="69"/>
    </location>
</feature>
<dbReference type="KEGG" id="mjh:JH146_0222"/>
<dbReference type="RefSeq" id="WP_048201280.1">
    <property type="nucleotide sequence ID" value="NZ_CP009149.1"/>
</dbReference>
<dbReference type="Gene3D" id="3.30.70.20">
    <property type="match status" value="5"/>
</dbReference>
<feature type="domain" description="4Fe-4S ferredoxin-type" evidence="6">
    <location>
        <begin position="209"/>
        <end position="228"/>
    </location>
</feature>
<dbReference type="PANTHER" id="PTHR43687">
    <property type="entry name" value="ADENYLYLSULFATE REDUCTASE, BETA SUBUNIT"/>
    <property type="match status" value="1"/>
</dbReference>
<evidence type="ECO:0000313" key="8">
    <source>
        <dbReference type="Proteomes" id="UP000028781"/>
    </source>
</evidence>
<keyword evidence="4" id="KW-0411">Iron-sulfur</keyword>
<dbReference type="GO" id="GO:0046872">
    <property type="term" value="F:metal ion binding"/>
    <property type="evidence" value="ECO:0007669"/>
    <property type="project" value="UniProtKB-KW"/>
</dbReference>
<dbReference type="Pfam" id="PF14697">
    <property type="entry name" value="Fer4_21"/>
    <property type="match status" value="1"/>
</dbReference>
<evidence type="ECO:0000256" key="3">
    <source>
        <dbReference type="ARBA" id="ARBA00023004"/>
    </source>
</evidence>
<dbReference type="GeneID" id="24890814"/>
<feature type="domain" description="4Fe-4S ferredoxin-type" evidence="6">
    <location>
        <begin position="230"/>
        <end position="262"/>
    </location>
</feature>
<dbReference type="HOGENOM" id="CLU_061721_0_0_2"/>
<dbReference type="PANTHER" id="PTHR43687:SF1">
    <property type="entry name" value="FERREDOXIN III"/>
    <property type="match status" value="1"/>
</dbReference>
<sequence length="405" mass="46189">MASSLWYLYEFARKKWIKRFIDAKSDKSSYIPPERYRKIPPIIKFPERCISCEACKESCPAFAIEMIYNESYNKKLPEIDDGSCVACANCIEACPTGVLEMDKHRVETEGLFFDISKYNNLIIDEEVCVRCGNCERACPINVIERKEGKYVIDMASCISCKECIKACPIENAIVVVDEKTLKEKIDKAFEIKNKKIAGKLEIKENAIEEVPHIVNSLCITCGACKDVCVGEIDLTEKKVIECVRCGLCIDVCPTTAIRVYVPIIPKKRDICYVIDEDLCIGCRICQKVCEVNAINISRETKLPYIVPESCISCGVCERECPVGAIKVVKPEEAKEAVKVRIIEDKIIESIEADLMLYTEKYGKVKEEIENLSLKKLKEELKRRVYEENKRIKEMKRELYDKGNNS</sequence>
<dbReference type="Proteomes" id="UP000028781">
    <property type="component" value="Chromosome"/>
</dbReference>
<dbReference type="Pfam" id="PF00037">
    <property type="entry name" value="Fer4"/>
    <property type="match status" value="1"/>
</dbReference>
<evidence type="ECO:0000256" key="5">
    <source>
        <dbReference type="SAM" id="Coils"/>
    </source>
</evidence>
<dbReference type="STRING" id="1301915.JH146_0222"/>
<evidence type="ECO:0000256" key="1">
    <source>
        <dbReference type="ARBA" id="ARBA00022485"/>
    </source>
</evidence>
<feature type="domain" description="4Fe-4S ferredoxin-type" evidence="6">
    <location>
        <begin position="270"/>
        <end position="299"/>
    </location>
</feature>
<keyword evidence="8" id="KW-1185">Reference proteome</keyword>
<dbReference type="InterPro" id="IPR017900">
    <property type="entry name" value="4Fe4S_Fe_S_CS"/>
</dbReference>
<dbReference type="SUPFAM" id="SSF54862">
    <property type="entry name" value="4Fe-4S ferredoxins"/>
    <property type="match status" value="2"/>
</dbReference>
<accession>A0A076LF84</accession>
<dbReference type="CDD" id="cd10549">
    <property type="entry name" value="MtMvhB_like"/>
    <property type="match status" value="2"/>
</dbReference>
<feature type="coiled-coil region" evidence="5">
    <location>
        <begin position="347"/>
        <end position="397"/>
    </location>
</feature>
<dbReference type="PROSITE" id="PS00198">
    <property type="entry name" value="4FE4S_FER_1"/>
    <property type="match status" value="5"/>
</dbReference>